<keyword evidence="10" id="KW-1185">Reference proteome</keyword>
<keyword evidence="5 9" id="KW-0418">Kinase</keyword>
<evidence type="ECO:0000313" key="9">
    <source>
        <dbReference type="EMBL" id="SEK49234.1"/>
    </source>
</evidence>
<proteinExistence type="predicted"/>
<dbReference type="STRING" id="1396821.SAMN05444515_102156"/>
<comment type="pathway">
    <text evidence="1">Cofactor biosynthesis; tetrahydrofolate biosynthesis; 2-amino-4-hydroxy-6-hydroxymethyl-7,8-dihydropteridine diphosphate from 7,8-dihydroneopterin triphosphate: step 4/4.</text>
</comment>
<dbReference type="PANTHER" id="PTHR43071:SF2">
    <property type="entry name" value="2-AMINO-4-HYDROXY-6-HYDROXYMETHYLDIHYDROPTERIDINE PYROPHOSPHOKINASE"/>
    <property type="match status" value="1"/>
</dbReference>
<evidence type="ECO:0000256" key="2">
    <source>
        <dbReference type="ARBA" id="ARBA00013253"/>
    </source>
</evidence>
<sequence length="167" mass="18438">MTQPGSQLRRAFVSIGTNVNREWYVEVARRELLEAFGEVTFSPVYETGAVGFDGSPFYNLAAGFDTEQSPDALVARFKAMEARHGRKRGGGRFADRTLDLDLLLLGDLVLEAPGVQLPRDEITRHAFVLGPLADIAADVIHPVLNTSIGRLWETFDPGGQWLRRVAV</sequence>
<dbReference type="InterPro" id="IPR000550">
    <property type="entry name" value="Hppk"/>
</dbReference>
<gene>
    <name evidence="9" type="ORF">SAMN05444515_102156</name>
</gene>
<evidence type="ECO:0000256" key="7">
    <source>
        <dbReference type="ARBA" id="ARBA00022909"/>
    </source>
</evidence>
<dbReference type="EC" id="2.7.6.3" evidence="2"/>
<evidence type="ECO:0000256" key="3">
    <source>
        <dbReference type="ARBA" id="ARBA00022679"/>
    </source>
</evidence>
<dbReference type="GO" id="GO:0016301">
    <property type="term" value="F:kinase activity"/>
    <property type="evidence" value="ECO:0007669"/>
    <property type="project" value="UniProtKB-KW"/>
</dbReference>
<dbReference type="Pfam" id="PF01288">
    <property type="entry name" value="HPPK"/>
    <property type="match status" value="1"/>
</dbReference>
<dbReference type="UniPathway" id="UPA00077">
    <property type="reaction ID" value="UER00155"/>
</dbReference>
<dbReference type="EMBL" id="FOAA01000002">
    <property type="protein sequence ID" value="SEK49234.1"/>
    <property type="molecule type" value="Genomic_DNA"/>
</dbReference>
<evidence type="ECO:0000256" key="4">
    <source>
        <dbReference type="ARBA" id="ARBA00022741"/>
    </source>
</evidence>
<dbReference type="SUPFAM" id="SSF55083">
    <property type="entry name" value="6-hydroxymethyl-7,8-dihydropterin pyrophosphokinase, HPPK"/>
    <property type="match status" value="1"/>
</dbReference>
<dbReference type="Gene3D" id="3.30.70.560">
    <property type="entry name" value="7,8-Dihydro-6-hydroxymethylpterin-pyrophosphokinase HPPK"/>
    <property type="match status" value="1"/>
</dbReference>
<dbReference type="GO" id="GO:0005524">
    <property type="term" value="F:ATP binding"/>
    <property type="evidence" value="ECO:0007669"/>
    <property type="project" value="UniProtKB-KW"/>
</dbReference>
<evidence type="ECO:0000256" key="6">
    <source>
        <dbReference type="ARBA" id="ARBA00022840"/>
    </source>
</evidence>
<name>A0A1H7HG62_9GAMM</name>
<dbReference type="AlphaFoldDB" id="A0A1H7HG62"/>
<evidence type="ECO:0000313" key="10">
    <source>
        <dbReference type="Proteomes" id="UP000199256"/>
    </source>
</evidence>
<dbReference type="RefSeq" id="WP_245740531.1">
    <property type="nucleotide sequence ID" value="NZ_FOAA01000002.1"/>
</dbReference>
<evidence type="ECO:0000259" key="8">
    <source>
        <dbReference type="Pfam" id="PF01288"/>
    </source>
</evidence>
<protein>
    <recommendedName>
        <fullName evidence="2">2-amino-4-hydroxy-6-hydroxymethyldihydropteridine diphosphokinase</fullName>
        <ecNumber evidence="2">2.7.6.3</ecNumber>
    </recommendedName>
</protein>
<keyword evidence="6" id="KW-0067">ATP-binding</keyword>
<dbReference type="Proteomes" id="UP000199256">
    <property type="component" value="Unassembled WGS sequence"/>
</dbReference>
<keyword evidence="7" id="KW-0289">Folate biosynthesis</keyword>
<accession>A0A1H7HG62</accession>
<dbReference type="GO" id="GO:0003848">
    <property type="term" value="F:2-amino-4-hydroxy-6-hydroxymethyldihydropteridine diphosphokinase activity"/>
    <property type="evidence" value="ECO:0007669"/>
    <property type="project" value="UniProtKB-EC"/>
</dbReference>
<evidence type="ECO:0000256" key="1">
    <source>
        <dbReference type="ARBA" id="ARBA00005051"/>
    </source>
</evidence>
<dbReference type="PANTHER" id="PTHR43071">
    <property type="entry name" value="2-AMINO-4-HYDROXY-6-HYDROXYMETHYLDIHYDROPTERIDINE PYROPHOSPHOKINASE"/>
    <property type="match status" value="1"/>
</dbReference>
<keyword evidence="3" id="KW-0808">Transferase</keyword>
<dbReference type="InterPro" id="IPR035907">
    <property type="entry name" value="Hppk_sf"/>
</dbReference>
<feature type="domain" description="7,8-dihydro-6-hydroxymethylpterin-pyrophosphokinase" evidence="8">
    <location>
        <begin position="12"/>
        <end position="136"/>
    </location>
</feature>
<evidence type="ECO:0000256" key="5">
    <source>
        <dbReference type="ARBA" id="ARBA00022777"/>
    </source>
</evidence>
<dbReference type="GO" id="GO:0046656">
    <property type="term" value="P:folic acid biosynthetic process"/>
    <property type="evidence" value="ECO:0007669"/>
    <property type="project" value="UniProtKB-KW"/>
</dbReference>
<dbReference type="GO" id="GO:0046654">
    <property type="term" value="P:tetrahydrofolate biosynthetic process"/>
    <property type="evidence" value="ECO:0007669"/>
    <property type="project" value="UniProtKB-UniPathway"/>
</dbReference>
<reference evidence="10" key="1">
    <citation type="submission" date="2016-10" db="EMBL/GenBank/DDBJ databases">
        <authorList>
            <person name="Varghese N."/>
            <person name="Submissions S."/>
        </authorList>
    </citation>
    <scope>NUCLEOTIDE SEQUENCE [LARGE SCALE GENOMIC DNA]</scope>
    <source>
        <strain evidence="10">DSM 241</strain>
    </source>
</reference>
<keyword evidence="4" id="KW-0547">Nucleotide-binding</keyword>
<organism evidence="9 10">
    <name type="scientific">Ectothiorhodospira marina</name>
    <dbReference type="NCBI Taxonomy" id="1396821"/>
    <lineage>
        <taxon>Bacteria</taxon>
        <taxon>Pseudomonadati</taxon>
        <taxon>Pseudomonadota</taxon>
        <taxon>Gammaproteobacteria</taxon>
        <taxon>Chromatiales</taxon>
        <taxon>Ectothiorhodospiraceae</taxon>
        <taxon>Ectothiorhodospira</taxon>
    </lineage>
</organism>
<dbReference type="NCBIfam" id="TIGR01498">
    <property type="entry name" value="folK"/>
    <property type="match status" value="1"/>
</dbReference>